<sequence>MSPGGTDASLLELAVGFVVAVSLIAAITVILRRRSGSRDLLGTQVREMRERAAAAASPDADSRVWDAAGRIADARIRKAAAADDPYLVETPCDAPGPGAPRDAPEPTGHQDEVDP</sequence>
<evidence type="ECO:0000256" key="2">
    <source>
        <dbReference type="SAM" id="Phobius"/>
    </source>
</evidence>
<comment type="caution">
    <text evidence="3">The sequence shown here is derived from an EMBL/GenBank/DDBJ whole genome shotgun (WGS) entry which is preliminary data.</text>
</comment>
<feature type="transmembrane region" description="Helical" evidence="2">
    <location>
        <begin position="13"/>
        <end position="31"/>
    </location>
</feature>
<feature type="region of interest" description="Disordered" evidence="1">
    <location>
        <begin position="85"/>
        <end position="115"/>
    </location>
</feature>
<gene>
    <name evidence="3" type="ORF">CLV67_104460</name>
</gene>
<name>A0A2T0KHL8_9ACTN</name>
<dbReference type="EMBL" id="PVMZ01000004">
    <property type="protein sequence ID" value="PRX22932.1"/>
    <property type="molecule type" value="Genomic_DNA"/>
</dbReference>
<evidence type="ECO:0000256" key="1">
    <source>
        <dbReference type="SAM" id="MobiDB-lite"/>
    </source>
</evidence>
<dbReference type="RefSeq" id="WP_106317966.1">
    <property type="nucleotide sequence ID" value="NZ_BOMO01000022.1"/>
</dbReference>
<accession>A0A2T0KHL8</accession>
<keyword evidence="2" id="KW-0812">Transmembrane</keyword>
<feature type="compositionally biased region" description="Low complexity" evidence="1">
    <location>
        <begin position="91"/>
        <end position="101"/>
    </location>
</feature>
<evidence type="ECO:0000313" key="4">
    <source>
        <dbReference type="Proteomes" id="UP000239415"/>
    </source>
</evidence>
<keyword evidence="2" id="KW-0472">Membrane</keyword>
<dbReference type="Proteomes" id="UP000239415">
    <property type="component" value="Unassembled WGS sequence"/>
</dbReference>
<keyword evidence="2" id="KW-1133">Transmembrane helix</keyword>
<dbReference type="AlphaFoldDB" id="A0A2T0KHL8"/>
<organism evidence="3 4">
    <name type="scientific">Actinoplanes italicus</name>
    <dbReference type="NCBI Taxonomy" id="113567"/>
    <lineage>
        <taxon>Bacteria</taxon>
        <taxon>Bacillati</taxon>
        <taxon>Actinomycetota</taxon>
        <taxon>Actinomycetes</taxon>
        <taxon>Micromonosporales</taxon>
        <taxon>Micromonosporaceae</taxon>
        <taxon>Actinoplanes</taxon>
    </lineage>
</organism>
<reference evidence="3 4" key="1">
    <citation type="submission" date="2018-03" db="EMBL/GenBank/DDBJ databases">
        <title>Genomic Encyclopedia of Archaeal and Bacterial Type Strains, Phase II (KMG-II): from individual species to whole genera.</title>
        <authorList>
            <person name="Goeker M."/>
        </authorList>
    </citation>
    <scope>NUCLEOTIDE SEQUENCE [LARGE SCALE GENOMIC DNA]</scope>
    <source>
        <strain evidence="3 4">DSM 43146</strain>
    </source>
</reference>
<keyword evidence="4" id="KW-1185">Reference proteome</keyword>
<proteinExistence type="predicted"/>
<protein>
    <submittedName>
        <fullName evidence="3">Uncharacterized protein</fullName>
    </submittedName>
</protein>
<evidence type="ECO:0000313" key="3">
    <source>
        <dbReference type="EMBL" id="PRX22932.1"/>
    </source>
</evidence>
<feature type="compositionally biased region" description="Basic and acidic residues" evidence="1">
    <location>
        <begin position="102"/>
        <end position="115"/>
    </location>
</feature>